<accession>A0A4C1X8I3</accession>
<comment type="caution">
    <text evidence="2">The sequence shown here is derived from an EMBL/GenBank/DDBJ whole genome shotgun (WGS) entry which is preliminary data.</text>
</comment>
<keyword evidence="3" id="KW-1185">Reference proteome</keyword>
<feature type="region of interest" description="Disordered" evidence="1">
    <location>
        <begin position="1"/>
        <end position="39"/>
    </location>
</feature>
<dbReference type="Proteomes" id="UP000299102">
    <property type="component" value="Unassembled WGS sequence"/>
</dbReference>
<sequence length="258" mass="29149">MLHHHLEFAGYPNPTPTQSRGVHCSESPRSVTSRAPRARNYRRLIATSPTILSCGCVTHRNRRDSFVSCGRGCSETPSCLPPGAELQRYPVRDTNISCRLPGVTCMWPSQTALSLNQHEPASVCRLVLIRAKRWLKHNHGQMVPIPKCDRRIINAGRLLLREDRISTPNVQNFLGSTPAKLITHPPYDSELVPRVTNDAELFLHETETVEDTRRDFSNAIQELNERISDIHSNYEPEIIKPGFHSKNFSFGSNVPKIN</sequence>
<organism evidence="2 3">
    <name type="scientific">Eumeta variegata</name>
    <name type="common">Bagworm moth</name>
    <name type="synonym">Eumeta japonica</name>
    <dbReference type="NCBI Taxonomy" id="151549"/>
    <lineage>
        <taxon>Eukaryota</taxon>
        <taxon>Metazoa</taxon>
        <taxon>Ecdysozoa</taxon>
        <taxon>Arthropoda</taxon>
        <taxon>Hexapoda</taxon>
        <taxon>Insecta</taxon>
        <taxon>Pterygota</taxon>
        <taxon>Neoptera</taxon>
        <taxon>Endopterygota</taxon>
        <taxon>Lepidoptera</taxon>
        <taxon>Glossata</taxon>
        <taxon>Ditrysia</taxon>
        <taxon>Tineoidea</taxon>
        <taxon>Psychidae</taxon>
        <taxon>Oiketicinae</taxon>
        <taxon>Eumeta</taxon>
    </lineage>
</organism>
<dbReference type="AlphaFoldDB" id="A0A4C1X8I3"/>
<evidence type="ECO:0000313" key="2">
    <source>
        <dbReference type="EMBL" id="GBP58659.1"/>
    </source>
</evidence>
<reference evidence="2 3" key="1">
    <citation type="journal article" date="2019" name="Commun. Biol.">
        <title>The bagworm genome reveals a unique fibroin gene that provides high tensile strength.</title>
        <authorList>
            <person name="Kono N."/>
            <person name="Nakamura H."/>
            <person name="Ohtoshi R."/>
            <person name="Tomita M."/>
            <person name="Numata K."/>
            <person name="Arakawa K."/>
        </authorList>
    </citation>
    <scope>NUCLEOTIDE SEQUENCE [LARGE SCALE GENOMIC DNA]</scope>
</reference>
<evidence type="ECO:0000256" key="1">
    <source>
        <dbReference type="SAM" id="MobiDB-lite"/>
    </source>
</evidence>
<name>A0A4C1X8I3_EUMVA</name>
<protein>
    <submittedName>
        <fullName evidence="2">Uncharacterized protein</fullName>
    </submittedName>
</protein>
<dbReference type="EMBL" id="BGZK01000741">
    <property type="protein sequence ID" value="GBP58659.1"/>
    <property type="molecule type" value="Genomic_DNA"/>
</dbReference>
<evidence type="ECO:0000313" key="3">
    <source>
        <dbReference type="Proteomes" id="UP000299102"/>
    </source>
</evidence>
<proteinExistence type="predicted"/>
<gene>
    <name evidence="2" type="ORF">EVAR_38120_1</name>
</gene>